<name>A0A286GQK4_9BACT</name>
<organism evidence="2 3">
    <name type="scientific">Spirosoma fluviale</name>
    <dbReference type="NCBI Taxonomy" id="1597977"/>
    <lineage>
        <taxon>Bacteria</taxon>
        <taxon>Pseudomonadati</taxon>
        <taxon>Bacteroidota</taxon>
        <taxon>Cytophagia</taxon>
        <taxon>Cytophagales</taxon>
        <taxon>Cytophagaceae</taxon>
        <taxon>Spirosoma</taxon>
    </lineage>
</organism>
<keyword evidence="3" id="KW-1185">Reference proteome</keyword>
<protein>
    <submittedName>
        <fullName evidence="2">Uncharacterized protein</fullName>
    </submittedName>
</protein>
<dbReference type="OrthoDB" id="9939224at2"/>
<sequence length="62" mass="7245">MTLTKALQYFCFVLFSVLCVNGVYWLLNQRSDYLLGVAGLVITLYFWLSIQSKLFTKNPFKK</sequence>
<dbReference type="AlphaFoldDB" id="A0A286GQK4"/>
<keyword evidence="1" id="KW-0812">Transmembrane</keyword>
<dbReference type="EMBL" id="OCNH01000007">
    <property type="protein sequence ID" value="SOD97841.1"/>
    <property type="molecule type" value="Genomic_DNA"/>
</dbReference>
<evidence type="ECO:0000256" key="1">
    <source>
        <dbReference type="SAM" id="Phobius"/>
    </source>
</evidence>
<feature type="transmembrane region" description="Helical" evidence="1">
    <location>
        <begin position="33"/>
        <end position="50"/>
    </location>
</feature>
<gene>
    <name evidence="2" type="ORF">SAMN06269250_5939</name>
</gene>
<proteinExistence type="predicted"/>
<reference evidence="3" key="1">
    <citation type="submission" date="2017-09" db="EMBL/GenBank/DDBJ databases">
        <authorList>
            <person name="Varghese N."/>
            <person name="Submissions S."/>
        </authorList>
    </citation>
    <scope>NUCLEOTIDE SEQUENCE [LARGE SCALE GENOMIC DNA]</scope>
    <source>
        <strain evidence="3">DSM 29961</strain>
    </source>
</reference>
<accession>A0A286GQK4</accession>
<keyword evidence="1" id="KW-1133">Transmembrane helix</keyword>
<evidence type="ECO:0000313" key="2">
    <source>
        <dbReference type="EMBL" id="SOD97841.1"/>
    </source>
</evidence>
<feature type="transmembrane region" description="Helical" evidence="1">
    <location>
        <begin position="7"/>
        <end position="27"/>
    </location>
</feature>
<evidence type="ECO:0000313" key="3">
    <source>
        <dbReference type="Proteomes" id="UP000219452"/>
    </source>
</evidence>
<dbReference type="Proteomes" id="UP000219452">
    <property type="component" value="Unassembled WGS sequence"/>
</dbReference>
<dbReference type="RefSeq" id="WP_097130993.1">
    <property type="nucleotide sequence ID" value="NZ_OCNH01000007.1"/>
</dbReference>
<keyword evidence="1" id="KW-0472">Membrane</keyword>